<dbReference type="SUPFAM" id="SSF46689">
    <property type="entry name" value="Homeodomain-like"/>
    <property type="match status" value="1"/>
</dbReference>
<dbReference type="NCBIfam" id="NF037937">
    <property type="entry name" value="septum_RefZ"/>
    <property type="match status" value="1"/>
</dbReference>
<sequence length="211" mass="24298">MSEQTKTTIKDAAISLFYAKGFHGTSVRDIARKAGVNPALISYYFGGKQALFESLLIDFFEGYVKTMETAAREPNGDPIDSLVELFKKVLLYQQSCHWLARMAHREMTLDSTLVREVMSTYLRKEQHLLEQAVARCLRRQGEPLAADLIVVQLRNMMTLPFSSPQYLRELFLLTPADEQFIERYGRHADEWIRSLLSSLEQRKTMVVRLTS</sequence>
<dbReference type="PROSITE" id="PS50977">
    <property type="entry name" value="HTH_TETR_2"/>
    <property type="match status" value="1"/>
</dbReference>
<dbReference type="GO" id="GO:0003700">
    <property type="term" value="F:DNA-binding transcription factor activity"/>
    <property type="evidence" value="ECO:0007669"/>
    <property type="project" value="TreeGrafter"/>
</dbReference>
<dbReference type="InterPro" id="IPR009057">
    <property type="entry name" value="Homeodomain-like_sf"/>
</dbReference>
<dbReference type="InterPro" id="IPR050109">
    <property type="entry name" value="HTH-type_TetR-like_transc_reg"/>
</dbReference>
<keyword evidence="1" id="KW-0238">DNA-binding</keyword>
<dbReference type="EMBL" id="NPCC01000007">
    <property type="protein sequence ID" value="PAE89680.1"/>
    <property type="molecule type" value="Genomic_DNA"/>
</dbReference>
<accession>A0A268P341</accession>
<dbReference type="Pfam" id="PF00440">
    <property type="entry name" value="TetR_N"/>
    <property type="match status" value="1"/>
</dbReference>
<gene>
    <name evidence="2" type="ORF">CHH72_06790</name>
</gene>
<dbReference type="RefSeq" id="WP_011247596.1">
    <property type="nucleotide sequence ID" value="NZ_BOQQ01000002.1"/>
</dbReference>
<evidence type="ECO:0000256" key="1">
    <source>
        <dbReference type="ARBA" id="ARBA00023125"/>
    </source>
</evidence>
<dbReference type="PANTHER" id="PTHR30055">
    <property type="entry name" value="HTH-TYPE TRANSCRIPTIONAL REGULATOR RUTR"/>
    <property type="match status" value="1"/>
</dbReference>
<comment type="caution">
    <text evidence="2">The sequence shown here is derived from an EMBL/GenBank/DDBJ whole genome shotgun (WGS) entry which is preliminary data.</text>
</comment>
<evidence type="ECO:0000313" key="3">
    <source>
        <dbReference type="Proteomes" id="UP000216207"/>
    </source>
</evidence>
<dbReference type="Proteomes" id="UP000216207">
    <property type="component" value="Unassembled WGS sequence"/>
</dbReference>
<protein>
    <submittedName>
        <fullName evidence="2">TetR/AcrR family transcriptional regulator</fullName>
    </submittedName>
</protein>
<dbReference type="AlphaFoldDB" id="A0A268P341"/>
<dbReference type="PROSITE" id="PS01081">
    <property type="entry name" value="HTH_TETR_1"/>
    <property type="match status" value="1"/>
</dbReference>
<dbReference type="InterPro" id="IPR023772">
    <property type="entry name" value="DNA-bd_HTH_TetR-type_CS"/>
</dbReference>
<proteinExistence type="predicted"/>
<dbReference type="GO" id="GO:0000976">
    <property type="term" value="F:transcription cis-regulatory region binding"/>
    <property type="evidence" value="ECO:0007669"/>
    <property type="project" value="TreeGrafter"/>
</dbReference>
<evidence type="ECO:0000313" key="2">
    <source>
        <dbReference type="EMBL" id="PAE89680.1"/>
    </source>
</evidence>
<reference evidence="2 3" key="1">
    <citation type="submission" date="2017-07" db="EMBL/GenBank/DDBJ databases">
        <title>Isolation and whole genome analysis of endospore-forming bacteria from heroin.</title>
        <authorList>
            <person name="Kalinowski J."/>
            <person name="Ahrens B."/>
            <person name="Al-Dilaimi A."/>
            <person name="Winkler A."/>
            <person name="Wibberg D."/>
            <person name="Schleenbecker U."/>
            <person name="Ruckert C."/>
            <person name="Wolfel R."/>
            <person name="Grass G."/>
        </authorList>
    </citation>
    <scope>NUCLEOTIDE SEQUENCE [LARGE SCALE GENOMIC DNA]</scope>
    <source>
        <strain evidence="2 3">7539</strain>
    </source>
</reference>
<dbReference type="PANTHER" id="PTHR30055:SF199">
    <property type="entry name" value="HTH-TYPE TRANSCRIPTIONAL REGULATOR YTTP-RELATED"/>
    <property type="match status" value="1"/>
</dbReference>
<name>A0A268P341_SHOCL</name>
<dbReference type="InterPro" id="IPR001647">
    <property type="entry name" value="HTH_TetR"/>
</dbReference>
<organism evidence="2 3">
    <name type="scientific">Shouchella clausii</name>
    <name type="common">Alkalihalobacillus clausii</name>
    <dbReference type="NCBI Taxonomy" id="79880"/>
    <lineage>
        <taxon>Bacteria</taxon>
        <taxon>Bacillati</taxon>
        <taxon>Bacillota</taxon>
        <taxon>Bacilli</taxon>
        <taxon>Bacillales</taxon>
        <taxon>Bacillaceae</taxon>
        <taxon>Shouchella</taxon>
    </lineage>
</organism>
<dbReference type="OMA" id="IRQGQMK"/>
<dbReference type="Gene3D" id="1.10.357.10">
    <property type="entry name" value="Tetracycline Repressor, domain 2"/>
    <property type="match status" value="1"/>
</dbReference>
<dbReference type="PRINTS" id="PR00455">
    <property type="entry name" value="HTHTETR"/>
</dbReference>